<keyword evidence="3" id="KW-1185">Reference proteome</keyword>
<dbReference type="AlphaFoldDB" id="A0A5N4EB90"/>
<comment type="caution">
    <text evidence="2">The sequence shown here is derived from an EMBL/GenBank/DDBJ whole genome shotgun (WGS) entry which is preliminary data.</text>
</comment>
<evidence type="ECO:0000256" key="1">
    <source>
        <dbReference type="SAM" id="MobiDB-lite"/>
    </source>
</evidence>
<dbReference type="Proteomes" id="UP000299084">
    <property type="component" value="Unassembled WGS sequence"/>
</dbReference>
<feature type="region of interest" description="Disordered" evidence="1">
    <location>
        <begin position="1"/>
        <end position="25"/>
    </location>
</feature>
<reference evidence="2 3" key="1">
    <citation type="journal article" date="2019" name="Mol. Ecol. Resour.">
        <title>Improving Illumina assemblies with Hi-C and long reads: an example with the North African dromedary.</title>
        <authorList>
            <person name="Elbers J.P."/>
            <person name="Rogers M.F."/>
            <person name="Perelman P.L."/>
            <person name="Proskuryakova A.A."/>
            <person name="Serdyukova N.A."/>
            <person name="Johnson W.E."/>
            <person name="Horin P."/>
            <person name="Corander J."/>
            <person name="Murphy D."/>
            <person name="Burger P.A."/>
        </authorList>
    </citation>
    <scope>NUCLEOTIDE SEQUENCE [LARGE SCALE GENOMIC DNA]</scope>
    <source>
        <strain evidence="2">Drom800</strain>
        <tissue evidence="2">Blood</tissue>
    </source>
</reference>
<organism evidence="2 3">
    <name type="scientific">Camelus dromedarius</name>
    <name type="common">Dromedary</name>
    <name type="synonym">Arabian camel</name>
    <dbReference type="NCBI Taxonomy" id="9838"/>
    <lineage>
        <taxon>Eukaryota</taxon>
        <taxon>Metazoa</taxon>
        <taxon>Chordata</taxon>
        <taxon>Craniata</taxon>
        <taxon>Vertebrata</taxon>
        <taxon>Euteleostomi</taxon>
        <taxon>Mammalia</taxon>
        <taxon>Eutheria</taxon>
        <taxon>Laurasiatheria</taxon>
        <taxon>Artiodactyla</taxon>
        <taxon>Tylopoda</taxon>
        <taxon>Camelidae</taxon>
        <taxon>Camelus</taxon>
    </lineage>
</organism>
<evidence type="ECO:0000313" key="3">
    <source>
        <dbReference type="Proteomes" id="UP000299084"/>
    </source>
</evidence>
<dbReference type="EMBL" id="JWIN03000003">
    <property type="protein sequence ID" value="KAB1280635.1"/>
    <property type="molecule type" value="Genomic_DNA"/>
</dbReference>
<evidence type="ECO:0000313" key="2">
    <source>
        <dbReference type="EMBL" id="KAB1280635.1"/>
    </source>
</evidence>
<sequence>MFIAPVGRERENGEDGEQGGAGMRWTKPREGRLMAMVLGSPPHRPASQEGSAGWRECQPLVVQKASGCQSWMLRTERHQAVPACTTRGGEGAASEERGDLLIEPGEKVGSQKLEGQEDRGDTLVSSDDDSLGSYFPPVKLLVQRSPRKEGLVVLTHFLAKVTYQVRQQADGTSFMWRKAAVVNMPTPSPNVTAVGCTHRVSHVPGKCIDPFSAHSIAG</sequence>
<accession>A0A5N4EB90</accession>
<gene>
    <name evidence="2" type="ORF">Cadr_000005065</name>
</gene>
<feature type="region of interest" description="Disordered" evidence="1">
    <location>
        <begin position="105"/>
        <end position="128"/>
    </location>
</feature>
<name>A0A5N4EB90_CAMDR</name>
<protein>
    <submittedName>
        <fullName evidence="2">Uncharacterized protein</fullName>
    </submittedName>
</protein>
<proteinExistence type="predicted"/>